<reference evidence="3" key="1">
    <citation type="journal article" date="2016" name="Genome Announc.">
        <title>Draft Genome Sequences of Five Rapidly Growing Mycobacterium Species, M. thermoresistibile, M. fortuitum subsp. acetamidolyticum, M. canariasense, M. brisbanense, and M. novocastrense.</title>
        <authorList>
            <person name="Katahira K."/>
            <person name="Ogura Y."/>
            <person name="Gotoh Y."/>
            <person name="Hayashi T."/>
        </authorList>
    </citation>
    <scope>NUCLEOTIDE SEQUENCE [LARGE SCALE GENOMIC DNA]</scope>
    <source>
        <strain evidence="3">JCM15298</strain>
    </source>
</reference>
<proteinExistence type="predicted"/>
<gene>
    <name evidence="2" type="ORF">RMCC_4879</name>
</gene>
<reference evidence="3" key="2">
    <citation type="submission" date="2016-02" db="EMBL/GenBank/DDBJ databases">
        <title>Draft genome sequence of five rapidly growing Mycobacterium species.</title>
        <authorList>
            <person name="Katahira K."/>
            <person name="Gotou Y."/>
            <person name="Iida K."/>
            <person name="Ogura Y."/>
            <person name="Hayashi T."/>
        </authorList>
    </citation>
    <scope>NUCLEOTIDE SEQUENCE [LARGE SCALE GENOMIC DNA]</scope>
    <source>
        <strain evidence="3">JCM15298</strain>
    </source>
</reference>
<sequence>MTSMTRATVAAFAMSAVAALGFAASAYADPPLLNGTYAGGDDENLWTISSACGVTGCTGTVASNQGWTSPMTFTDGRWNFSVTKPDGYVCDDGSYQPAVIYLTIDPATLSGVLTADSNGACPGGITSATPFQLRLVEPQP</sequence>
<evidence type="ECO:0000313" key="2">
    <source>
        <dbReference type="EMBL" id="GAS97914.1"/>
    </source>
</evidence>
<protein>
    <recommendedName>
        <fullName evidence="4">Secreted protein</fullName>
    </recommendedName>
</protein>
<keyword evidence="3" id="KW-1185">Reference proteome</keyword>
<evidence type="ECO:0000313" key="3">
    <source>
        <dbReference type="Proteomes" id="UP000069443"/>
    </source>
</evidence>
<dbReference type="Proteomes" id="UP000069443">
    <property type="component" value="Unassembled WGS sequence"/>
</dbReference>
<dbReference type="STRING" id="228230.RMCC_4879"/>
<feature type="chain" id="PRO_5007090194" description="Secreted protein" evidence="1">
    <location>
        <begin position="29"/>
        <end position="140"/>
    </location>
</feature>
<dbReference type="AlphaFoldDB" id="A0A100WHC7"/>
<evidence type="ECO:0008006" key="4">
    <source>
        <dbReference type="Google" id="ProtNLM"/>
    </source>
</evidence>
<dbReference type="OrthoDB" id="4735709at2"/>
<accession>A0A100WHC7</accession>
<comment type="caution">
    <text evidence="2">The sequence shown here is derived from an EMBL/GenBank/DDBJ whole genome shotgun (WGS) entry which is preliminary data.</text>
</comment>
<feature type="signal peptide" evidence="1">
    <location>
        <begin position="1"/>
        <end position="28"/>
    </location>
</feature>
<name>A0A100WHC7_MYCCR</name>
<keyword evidence="1" id="KW-0732">Signal</keyword>
<evidence type="ECO:0000256" key="1">
    <source>
        <dbReference type="SAM" id="SignalP"/>
    </source>
</evidence>
<dbReference type="EMBL" id="BCSY01000076">
    <property type="protein sequence ID" value="GAS97914.1"/>
    <property type="molecule type" value="Genomic_DNA"/>
</dbReference>
<organism evidence="2 3">
    <name type="scientific">Mycolicibacterium canariasense</name>
    <name type="common">Mycobacterium canariasense</name>
    <dbReference type="NCBI Taxonomy" id="228230"/>
    <lineage>
        <taxon>Bacteria</taxon>
        <taxon>Bacillati</taxon>
        <taxon>Actinomycetota</taxon>
        <taxon>Actinomycetes</taxon>
        <taxon>Mycobacteriales</taxon>
        <taxon>Mycobacteriaceae</taxon>
        <taxon>Mycolicibacterium</taxon>
    </lineage>
</organism>